<reference evidence="11 12" key="1">
    <citation type="journal article" date="2019" name="Emerg. Microbes Infect.">
        <title>Comprehensive subspecies identification of 175 nontuberculous mycobacteria species based on 7547 genomic profiles.</title>
        <authorList>
            <person name="Matsumoto Y."/>
            <person name="Kinjo T."/>
            <person name="Motooka D."/>
            <person name="Nabeya D."/>
            <person name="Jung N."/>
            <person name="Uechi K."/>
            <person name="Horii T."/>
            <person name="Iida T."/>
            <person name="Fujita J."/>
            <person name="Nakamura S."/>
        </authorList>
    </citation>
    <scope>NUCLEOTIDE SEQUENCE [LARGE SCALE GENOMIC DNA]</scope>
    <source>
        <strain evidence="11 12">JCM 6391</strain>
    </source>
</reference>
<dbReference type="GO" id="GO:0016757">
    <property type="term" value="F:glycosyltransferase activity"/>
    <property type="evidence" value="ECO:0007669"/>
    <property type="project" value="UniProtKB-KW"/>
</dbReference>
<evidence type="ECO:0000256" key="7">
    <source>
        <dbReference type="ARBA" id="ARBA00043987"/>
    </source>
</evidence>
<feature type="transmembrane region" description="Helical" evidence="10">
    <location>
        <begin position="272"/>
        <end position="296"/>
    </location>
</feature>
<gene>
    <name evidence="11" type="ORF">MNVM_01430</name>
</gene>
<feature type="transmembrane region" description="Helical" evidence="10">
    <location>
        <begin position="225"/>
        <end position="243"/>
    </location>
</feature>
<feature type="transmembrane region" description="Helical" evidence="10">
    <location>
        <begin position="349"/>
        <end position="379"/>
    </location>
</feature>
<dbReference type="Proteomes" id="UP000466997">
    <property type="component" value="Chromosome"/>
</dbReference>
<dbReference type="InterPro" id="IPR017822">
    <property type="entry name" value="MptA-like"/>
</dbReference>
<dbReference type="KEGG" id="mnm:MNVM_01430"/>
<dbReference type="EMBL" id="AP022562">
    <property type="protein sequence ID" value="BBX11062.1"/>
    <property type="molecule type" value="Genomic_DNA"/>
</dbReference>
<keyword evidence="2" id="KW-0328">Glycosyltransferase</keyword>
<feature type="transmembrane region" description="Helical" evidence="10">
    <location>
        <begin position="192"/>
        <end position="213"/>
    </location>
</feature>
<keyword evidence="12" id="KW-1185">Reference proteome</keyword>
<keyword evidence="5 10" id="KW-1133">Transmembrane helix</keyword>
<keyword evidence="4 10" id="KW-0812">Transmembrane</keyword>
<evidence type="ECO:0000256" key="9">
    <source>
        <dbReference type="SAM" id="MobiDB-lite"/>
    </source>
</evidence>
<name>A0A7I7JJC5_9MYCO</name>
<sequence length="542" mass="57301">MSIPSTSTVPAGPTRPLTRLREFATSEQAAAAWLGCAGAMLITVGGLGAGSTRIQDPVLEAVHLSWLRFGHGLVLSSVLLWTGVAVMLLAWFGLGRRVIDGAATEYTLIATTGFWLAPLLLSVPVFSRDTYSYLAQGALLRDGLDPYQVGPVENPNPLLDDVSPIWAATTAPYGPAFILVAKLVTILVGNNVVVGTMVLRLCMLPGLALLIWAAPQVARRVGGSAPAALYLAVLNPLVIIHLMGGVHNEMLMVGLMVAGIALTLQGRPLAGISLVALAAAVKATAVIALPFLVWVWMRRLREPRGSARLDEGEPKLEPRHERRGSARLDEGEPKLEPRHERRGYPAAKAFAVAATISAAIVVAAFAALSALAGVGLGWLTALLAGNVKIINWLTVPTAAANLVHAVGGLVAPINFYAALHITRISGIVVIALVLPVLWWRSRRDDRAAVTGIAWGMLVVVLFVPAALPWYYTWPLAAAATLVRSPTAIAAIAAASTWIMVIFKPDGSHGMYSWLHVIGATGCAVFAWYRLSKSAPEVPSPAG</sequence>
<evidence type="ECO:0000313" key="12">
    <source>
        <dbReference type="Proteomes" id="UP000466997"/>
    </source>
</evidence>
<evidence type="ECO:0000256" key="6">
    <source>
        <dbReference type="ARBA" id="ARBA00023136"/>
    </source>
</evidence>
<feature type="transmembrane region" description="Helical" evidence="10">
    <location>
        <begin position="29"/>
        <end position="49"/>
    </location>
</feature>
<dbReference type="InterPro" id="IPR049829">
    <property type="entry name" value="MptA/B-like"/>
</dbReference>
<evidence type="ECO:0000256" key="2">
    <source>
        <dbReference type="ARBA" id="ARBA00022676"/>
    </source>
</evidence>
<feature type="transmembrane region" description="Helical" evidence="10">
    <location>
        <begin position="106"/>
        <end position="126"/>
    </location>
</feature>
<dbReference type="AlphaFoldDB" id="A0A7I7JJC5"/>
<organism evidence="11 12">
    <name type="scientific">Mycobacterium novum</name>
    <dbReference type="NCBI Taxonomy" id="2492438"/>
    <lineage>
        <taxon>Bacteria</taxon>
        <taxon>Bacillati</taxon>
        <taxon>Actinomycetota</taxon>
        <taxon>Actinomycetes</taxon>
        <taxon>Mycobacteriales</taxon>
        <taxon>Mycobacteriaceae</taxon>
        <taxon>Mycobacterium</taxon>
    </lineage>
</organism>
<proteinExistence type="inferred from homology"/>
<keyword evidence="6 10" id="KW-0472">Membrane</keyword>
<accession>A0A7I7JJC5</accession>
<evidence type="ECO:0000256" key="8">
    <source>
        <dbReference type="NCBIfam" id="TIGR03459"/>
    </source>
</evidence>
<evidence type="ECO:0000256" key="3">
    <source>
        <dbReference type="ARBA" id="ARBA00022679"/>
    </source>
</evidence>
<feature type="transmembrane region" description="Helical" evidence="10">
    <location>
        <begin position="165"/>
        <end position="185"/>
    </location>
</feature>
<feature type="transmembrane region" description="Helical" evidence="10">
    <location>
        <begin position="451"/>
        <end position="471"/>
    </location>
</feature>
<dbReference type="Pfam" id="PF26314">
    <property type="entry name" value="MptA_B_family"/>
    <property type="match status" value="1"/>
</dbReference>
<dbReference type="RefSeq" id="WP_193465577.1">
    <property type="nucleotide sequence ID" value="NZ_AP022562.1"/>
</dbReference>
<dbReference type="NCBIfam" id="NF038066">
    <property type="entry name" value="MptB"/>
    <property type="match status" value="1"/>
</dbReference>
<feature type="transmembrane region" description="Helical" evidence="10">
    <location>
        <begin position="415"/>
        <end position="439"/>
    </location>
</feature>
<comment type="similarity">
    <text evidence="7">Belongs to the MptA/B family.</text>
</comment>
<evidence type="ECO:0000313" key="11">
    <source>
        <dbReference type="EMBL" id="BBX11062.1"/>
    </source>
</evidence>
<keyword evidence="3" id="KW-0808">Transferase</keyword>
<feature type="transmembrane region" description="Helical" evidence="10">
    <location>
        <begin position="250"/>
        <end position="266"/>
    </location>
</feature>
<feature type="region of interest" description="Disordered" evidence="9">
    <location>
        <begin position="307"/>
        <end position="339"/>
    </location>
</feature>
<evidence type="ECO:0000256" key="10">
    <source>
        <dbReference type="SAM" id="Phobius"/>
    </source>
</evidence>
<feature type="transmembrane region" description="Helical" evidence="10">
    <location>
        <begin position="512"/>
        <end position="530"/>
    </location>
</feature>
<feature type="transmembrane region" description="Helical" evidence="10">
    <location>
        <begin position="69"/>
        <end position="94"/>
    </location>
</feature>
<dbReference type="GO" id="GO:0016020">
    <property type="term" value="C:membrane"/>
    <property type="evidence" value="ECO:0007669"/>
    <property type="project" value="UniProtKB-SubCell"/>
</dbReference>
<dbReference type="NCBIfam" id="TIGR03459">
    <property type="entry name" value="crt_membr"/>
    <property type="match status" value="1"/>
</dbReference>
<comment type="subcellular location">
    <subcellularLocation>
        <location evidence="1">Membrane</location>
        <topology evidence="1">Multi-pass membrane protein</topology>
    </subcellularLocation>
</comment>
<protein>
    <recommendedName>
        <fullName evidence="8">Alpha-(1-&gt;6)-mannopyranosyltransferase A</fullName>
    </recommendedName>
</protein>
<evidence type="ECO:0000256" key="5">
    <source>
        <dbReference type="ARBA" id="ARBA00022989"/>
    </source>
</evidence>
<evidence type="ECO:0000256" key="4">
    <source>
        <dbReference type="ARBA" id="ARBA00022692"/>
    </source>
</evidence>
<feature type="transmembrane region" description="Helical" evidence="10">
    <location>
        <begin position="477"/>
        <end position="500"/>
    </location>
</feature>
<evidence type="ECO:0000256" key="1">
    <source>
        <dbReference type="ARBA" id="ARBA00004141"/>
    </source>
</evidence>